<evidence type="ECO:0000313" key="2">
    <source>
        <dbReference type="EMBL" id="MBD8050017.1"/>
    </source>
</evidence>
<organism evidence="2 3">
    <name type="scientific">Limnohabitans radicicola</name>
    <dbReference type="NCBI Taxonomy" id="2771427"/>
    <lineage>
        <taxon>Bacteria</taxon>
        <taxon>Pseudomonadati</taxon>
        <taxon>Pseudomonadota</taxon>
        <taxon>Betaproteobacteria</taxon>
        <taxon>Burkholderiales</taxon>
        <taxon>Comamonadaceae</taxon>
        <taxon>Limnohabitans</taxon>
    </lineage>
</organism>
<dbReference type="InterPro" id="IPR010239">
    <property type="entry name" value="CHP02001"/>
</dbReference>
<dbReference type="RefSeq" id="WP_191818440.1">
    <property type="nucleotide sequence ID" value="NZ_JACYFT010000001.1"/>
</dbReference>
<protein>
    <submittedName>
        <fullName evidence="2">Uncharacterized protein</fullName>
    </submittedName>
</protein>
<dbReference type="EMBL" id="JACYFT010000001">
    <property type="protein sequence ID" value="MBD8050017.1"/>
    <property type="molecule type" value="Genomic_DNA"/>
</dbReference>
<gene>
    <name evidence="2" type="ORF">IC609_05640</name>
</gene>
<evidence type="ECO:0000256" key="1">
    <source>
        <dbReference type="SAM" id="SignalP"/>
    </source>
</evidence>
<feature type="signal peptide" evidence="1">
    <location>
        <begin position="1"/>
        <end position="23"/>
    </location>
</feature>
<dbReference type="Proteomes" id="UP000647424">
    <property type="component" value="Unassembled WGS sequence"/>
</dbReference>
<dbReference type="AlphaFoldDB" id="A0A927ILK3"/>
<reference evidence="2" key="1">
    <citation type="submission" date="2020-09" db="EMBL/GenBank/DDBJ databases">
        <title>Genome seq and assembly of Limnohabitants sp.</title>
        <authorList>
            <person name="Chhetri G."/>
        </authorList>
    </citation>
    <scope>NUCLEOTIDE SEQUENCE</scope>
    <source>
        <strain evidence="2">JUR4</strain>
    </source>
</reference>
<proteinExistence type="predicted"/>
<evidence type="ECO:0000313" key="3">
    <source>
        <dbReference type="Proteomes" id="UP000647424"/>
    </source>
</evidence>
<accession>A0A927ILK3</accession>
<dbReference type="Pfam" id="PF09694">
    <property type="entry name" value="Gcw_chp"/>
    <property type="match status" value="1"/>
</dbReference>
<keyword evidence="1" id="KW-0732">Signal</keyword>
<dbReference type="NCBIfam" id="TIGR02001">
    <property type="entry name" value="gcw_chp"/>
    <property type="match status" value="1"/>
</dbReference>
<keyword evidence="3" id="KW-1185">Reference proteome</keyword>
<sequence length="255" mass="26518">MKKILVPSLIALAIGSLSSVAQAQTAPAPAAEPESTLAFNAGVVSDYRYRGISQSRLNPALQGGVDYTDKSGFYVGAWGSSIKWIKDAGASAGAVEIDLYGGYKGTAGDVAYDVGYLRYQYAGNKLGKVAGFGNANTDEVYGAVTLGAFTAKYSHAFSNLFGNLNSKGSYYLDLSATFDLGDGYSLVPHVGYQKVANTPDATYTDYALTLGKDLGNGLSATAAVIGTNAKKSFYYTPAGKATGDAGLVVGLKYTF</sequence>
<feature type="chain" id="PRO_5037852377" evidence="1">
    <location>
        <begin position="24"/>
        <end position="255"/>
    </location>
</feature>
<comment type="caution">
    <text evidence="2">The sequence shown here is derived from an EMBL/GenBank/DDBJ whole genome shotgun (WGS) entry which is preliminary data.</text>
</comment>
<name>A0A927ILK3_9BURK</name>